<accession>A0A6J5RAZ5</accession>
<name>A0A6J5RAZ5_9CAUD</name>
<dbReference type="EMBL" id="LR797178">
    <property type="protein sequence ID" value="CAB4191527.1"/>
    <property type="molecule type" value="Genomic_DNA"/>
</dbReference>
<evidence type="ECO:0000313" key="1">
    <source>
        <dbReference type="EMBL" id="CAB4191527.1"/>
    </source>
</evidence>
<evidence type="ECO:0008006" key="2">
    <source>
        <dbReference type="Google" id="ProtNLM"/>
    </source>
</evidence>
<proteinExistence type="predicted"/>
<gene>
    <name evidence="1" type="ORF">UFOVP1229_41</name>
</gene>
<protein>
    <recommendedName>
        <fullName evidence="2">Helix-turn-helix domain containing protein</fullName>
    </recommendedName>
</protein>
<organism evidence="1">
    <name type="scientific">uncultured Caudovirales phage</name>
    <dbReference type="NCBI Taxonomy" id="2100421"/>
    <lineage>
        <taxon>Viruses</taxon>
        <taxon>Duplodnaviria</taxon>
        <taxon>Heunggongvirae</taxon>
        <taxon>Uroviricota</taxon>
        <taxon>Caudoviricetes</taxon>
        <taxon>Peduoviridae</taxon>
        <taxon>Maltschvirus</taxon>
        <taxon>Maltschvirus maltsch</taxon>
    </lineage>
</organism>
<sequence>MQFCCVSELTTCDFALESPHQSRRFDLSAPININSVYTGRELWTHLEKSESTFYRMLKDGLSKYGSNHSGVWLFAGRNLERWVMGLPPVSTESDLTNGV</sequence>
<reference evidence="1" key="1">
    <citation type="submission" date="2020-05" db="EMBL/GenBank/DDBJ databases">
        <authorList>
            <person name="Chiriac C."/>
            <person name="Salcher M."/>
            <person name="Ghai R."/>
            <person name="Kavagutti S V."/>
        </authorList>
    </citation>
    <scope>NUCLEOTIDE SEQUENCE</scope>
</reference>